<keyword evidence="3" id="KW-0004">4Fe-4S</keyword>
<dbReference type="InterPro" id="IPR051919">
    <property type="entry name" value="W-dependent_AOR"/>
</dbReference>
<sequence>MYGYTGTILRINLKDKTVKKEALDLDLAKKFIGGRGLGEKILMDEIDPNIDALSPENKLIVVTGPLSGTPTPTGGRYMVVTKSPLTGTAASSNSGGRWGAELKFAGYDLIIVEDKSETPVYINIQDDVVTIKDAGHLWGKVVSQTTKMLNEELGDKVKVLTIGPGGEKLSRLAAIMNDLDRAAGRSGVGAVMGSKNLKAITVRGTNKVAIHDPAKLKEVVSRVNKQIRENGVTGQGLPTYGTAVLVNILNENGVFPTNNFQESVFAKAEDISGETLSDKYLVKRTGCYGCPIACGRHCKVDDLESGGPEYETIWGFGADCGISDLGAIIKANYWCNEMGIDTISTATTIAAAMELYQKGLIKDEELGGLSLEFGNADSIIEWTKRMGLREGLGDKMTDGSYRLCESYGAPEVSMSVKKQELPAYDPRGIQGQGLAYATSNRGGCHVRAYLISPEILGMPEKLDRFALEGKAQWVKIFQDLTAVIDSMGLCLFTSFATSLQDYTDLYNAVTGETHTADTLLAAGERIWNTEKLFNLSAGITPAEDTLPERLLKDAIPGGPSAGNVAQLDKLLPEYYAVRGWDTEGIPTEARLEQLQIGLGTTTA</sequence>
<evidence type="ECO:0000313" key="11">
    <source>
        <dbReference type="Proteomes" id="UP000001572"/>
    </source>
</evidence>
<dbReference type="SUPFAM" id="SSF48310">
    <property type="entry name" value="Aldehyde ferredoxin oxidoreductase, C-terminal domains"/>
    <property type="match status" value="1"/>
</dbReference>
<comment type="similarity">
    <text evidence="2">Belongs to the AOR/FOR family.</text>
</comment>
<evidence type="ECO:0000256" key="5">
    <source>
        <dbReference type="ARBA" id="ARBA00023002"/>
    </source>
</evidence>
<dbReference type="eggNOG" id="COG2414">
    <property type="taxonomic scope" value="Bacteria"/>
</dbReference>
<dbReference type="SUPFAM" id="SSF56228">
    <property type="entry name" value="Aldehyde ferredoxin oxidoreductase, N-terminal domain"/>
    <property type="match status" value="1"/>
</dbReference>
<dbReference type="PANTHER" id="PTHR30038:SF0">
    <property type="entry name" value="TUNGSTEN-CONTAINING ALDEHYDE FERREDOXIN OXIDOREDUCTASE"/>
    <property type="match status" value="1"/>
</dbReference>
<dbReference type="Proteomes" id="UP000001572">
    <property type="component" value="Chromosome"/>
</dbReference>
<comment type="cofactor">
    <cofactor evidence="8">
        <name>tungstopterin</name>
        <dbReference type="ChEBI" id="CHEBI:30402"/>
    </cofactor>
</comment>
<evidence type="ECO:0000256" key="7">
    <source>
        <dbReference type="ARBA" id="ARBA00023014"/>
    </source>
</evidence>
<dbReference type="GO" id="GO:0046872">
    <property type="term" value="F:metal ion binding"/>
    <property type="evidence" value="ECO:0007669"/>
    <property type="project" value="UniProtKB-KW"/>
</dbReference>
<evidence type="ECO:0000256" key="1">
    <source>
        <dbReference type="ARBA" id="ARBA00001966"/>
    </source>
</evidence>
<protein>
    <submittedName>
        <fullName evidence="10">Aldehyde ferredoxin oxidoreductase</fullName>
        <ecNumber evidence="10">1.2.7.5</ecNumber>
    </submittedName>
</protein>
<organism evidence="10 11">
    <name type="scientific">Alkaliphilus metalliredigens (strain QYMF)</name>
    <dbReference type="NCBI Taxonomy" id="293826"/>
    <lineage>
        <taxon>Bacteria</taxon>
        <taxon>Bacillati</taxon>
        <taxon>Bacillota</taxon>
        <taxon>Clostridia</taxon>
        <taxon>Peptostreptococcales</taxon>
        <taxon>Natronincolaceae</taxon>
        <taxon>Alkaliphilus</taxon>
    </lineage>
</organism>
<dbReference type="InterPro" id="IPR013984">
    <property type="entry name" value="Ald_Fedxn_OxRdtase_dom2"/>
</dbReference>
<dbReference type="Gene3D" id="1.10.569.10">
    <property type="entry name" value="Aldehyde Ferredoxin Oxidoreductase Protein, subunit A, domain 2"/>
    <property type="match status" value="1"/>
</dbReference>
<dbReference type="InterPro" id="IPR013985">
    <property type="entry name" value="Ald_Fedxn_OxRdtase_dom3"/>
</dbReference>
<keyword evidence="5 10" id="KW-0560">Oxidoreductase</keyword>
<dbReference type="RefSeq" id="WP_012065602.1">
    <property type="nucleotide sequence ID" value="NC_009633.1"/>
</dbReference>
<accession>A6TWZ6</accession>
<evidence type="ECO:0000313" key="10">
    <source>
        <dbReference type="EMBL" id="ABR50714.1"/>
    </source>
</evidence>
<dbReference type="Gene3D" id="1.10.599.10">
    <property type="entry name" value="Aldehyde Ferredoxin Oxidoreductase Protein, subunit A, domain 3"/>
    <property type="match status" value="1"/>
</dbReference>
<dbReference type="Pfam" id="PF02730">
    <property type="entry name" value="AFOR_N"/>
    <property type="match status" value="1"/>
</dbReference>
<evidence type="ECO:0000256" key="6">
    <source>
        <dbReference type="ARBA" id="ARBA00023004"/>
    </source>
</evidence>
<comment type="cofactor">
    <cofactor evidence="1">
        <name>[4Fe-4S] cluster</name>
        <dbReference type="ChEBI" id="CHEBI:49883"/>
    </cofactor>
</comment>
<dbReference type="InterPro" id="IPR036021">
    <property type="entry name" value="Tungsten_al_ferr_oxy-like_C"/>
</dbReference>
<dbReference type="GO" id="GO:0009055">
    <property type="term" value="F:electron transfer activity"/>
    <property type="evidence" value="ECO:0007669"/>
    <property type="project" value="InterPro"/>
</dbReference>
<evidence type="ECO:0000256" key="8">
    <source>
        <dbReference type="ARBA" id="ARBA00049934"/>
    </source>
</evidence>
<dbReference type="PANTHER" id="PTHR30038">
    <property type="entry name" value="ALDEHYDE FERREDOXIN OXIDOREDUCTASE"/>
    <property type="match status" value="1"/>
</dbReference>
<name>A6TWZ6_ALKMQ</name>
<evidence type="ECO:0000256" key="3">
    <source>
        <dbReference type="ARBA" id="ARBA00022485"/>
    </source>
</evidence>
<dbReference type="AlphaFoldDB" id="A6TWZ6"/>
<keyword evidence="7" id="KW-0411">Iron-sulfur</keyword>
<dbReference type="InterPro" id="IPR036503">
    <property type="entry name" value="Ald_Fedxn_OxRdtase_N_sf"/>
</dbReference>
<keyword evidence="4" id="KW-0479">Metal-binding</keyword>
<dbReference type="HOGENOM" id="CLU_020364_1_0_9"/>
<feature type="domain" description="Aldehyde ferredoxin oxidoreductase N-terminal" evidence="9">
    <location>
        <begin position="4"/>
        <end position="206"/>
    </location>
</feature>
<dbReference type="OrthoDB" id="9763894at2"/>
<gene>
    <name evidence="10" type="ordered locus">Amet_4643</name>
</gene>
<keyword evidence="6" id="KW-0408">Iron</keyword>
<proteinExistence type="inferred from homology"/>
<dbReference type="GO" id="GO:0033726">
    <property type="term" value="F:aldehyde ferredoxin oxidoreductase activity"/>
    <property type="evidence" value="ECO:0007669"/>
    <property type="project" value="UniProtKB-EC"/>
</dbReference>
<dbReference type="EC" id="1.2.7.5" evidence="10"/>
<keyword evidence="11" id="KW-1185">Reference proteome</keyword>
<dbReference type="EMBL" id="CP000724">
    <property type="protein sequence ID" value="ABR50714.1"/>
    <property type="molecule type" value="Genomic_DNA"/>
</dbReference>
<dbReference type="Gene3D" id="3.60.9.10">
    <property type="entry name" value="Aldehyde ferredoxin oxidoreductase, N-terminal domain"/>
    <property type="match status" value="1"/>
</dbReference>
<reference evidence="11" key="1">
    <citation type="journal article" date="2016" name="Genome Announc.">
        <title>Complete genome sequence of Alkaliphilus metalliredigens strain QYMF, an alkaliphilic and metal-reducing bacterium isolated from borax-contaminated leachate ponds.</title>
        <authorList>
            <person name="Hwang C."/>
            <person name="Copeland A."/>
            <person name="Lucas S."/>
            <person name="Lapidus A."/>
            <person name="Barry K."/>
            <person name="Detter J.C."/>
            <person name="Glavina Del Rio T."/>
            <person name="Hammon N."/>
            <person name="Israni S."/>
            <person name="Dalin E."/>
            <person name="Tice H."/>
            <person name="Pitluck S."/>
            <person name="Chertkov O."/>
            <person name="Brettin T."/>
            <person name="Bruce D."/>
            <person name="Han C."/>
            <person name="Schmutz J."/>
            <person name="Larimer F."/>
            <person name="Land M.L."/>
            <person name="Hauser L."/>
            <person name="Kyrpides N."/>
            <person name="Mikhailova N."/>
            <person name="Ye Q."/>
            <person name="Zhou J."/>
            <person name="Richardson P."/>
            <person name="Fields M.W."/>
        </authorList>
    </citation>
    <scope>NUCLEOTIDE SEQUENCE [LARGE SCALE GENOMIC DNA]</scope>
    <source>
        <strain evidence="11">QYMF</strain>
    </source>
</reference>
<evidence type="ECO:0000256" key="2">
    <source>
        <dbReference type="ARBA" id="ARBA00011032"/>
    </source>
</evidence>
<dbReference type="GO" id="GO:0051539">
    <property type="term" value="F:4 iron, 4 sulfur cluster binding"/>
    <property type="evidence" value="ECO:0007669"/>
    <property type="project" value="UniProtKB-KW"/>
</dbReference>
<dbReference type="Pfam" id="PF01314">
    <property type="entry name" value="AFOR_C"/>
    <property type="match status" value="1"/>
</dbReference>
<dbReference type="KEGG" id="amt:Amet_4643"/>
<dbReference type="InterPro" id="IPR013983">
    <property type="entry name" value="Ald_Fedxn_OxRdtase_N"/>
</dbReference>
<evidence type="ECO:0000259" key="9">
    <source>
        <dbReference type="SMART" id="SM00790"/>
    </source>
</evidence>
<dbReference type="STRING" id="293826.Amet_4643"/>
<dbReference type="InterPro" id="IPR001203">
    <property type="entry name" value="OxRdtase_Ald_Fedxn_C"/>
</dbReference>
<dbReference type="SMART" id="SM00790">
    <property type="entry name" value="AFOR_N"/>
    <property type="match status" value="1"/>
</dbReference>
<evidence type="ECO:0000256" key="4">
    <source>
        <dbReference type="ARBA" id="ARBA00022723"/>
    </source>
</evidence>